<dbReference type="Gene3D" id="3.20.20.100">
    <property type="entry name" value="NADP-dependent oxidoreductase domain"/>
    <property type="match status" value="1"/>
</dbReference>
<dbReference type="Proteomes" id="UP000197535">
    <property type="component" value="Unassembled WGS sequence"/>
</dbReference>
<dbReference type="PRINTS" id="PR00069">
    <property type="entry name" value="ALDKETRDTASE"/>
</dbReference>
<name>A0A254TJL3_9BURK</name>
<evidence type="ECO:0000313" key="2">
    <source>
        <dbReference type="EMBL" id="OWW22764.1"/>
    </source>
</evidence>
<sequence>MRTLELNGVTDVPVLGQGTWCMGEKPRNRQAEIDALRRGLDLGMTLIDTAEMYGDGASEELVGEAIGGRREDVFLVSKVLPQNASRRGTVAACERSLERLSTDCLDLYLLHWRGAIPLEETVEALAALKRDGKIRHWGVSNFDIDDMRELATLTDLREVAVNQVLYNLSRRGIEYDLLPWCREQGIAVMA</sequence>
<evidence type="ECO:0000313" key="3">
    <source>
        <dbReference type="Proteomes" id="UP000197535"/>
    </source>
</evidence>
<feature type="non-terminal residue" evidence="2">
    <location>
        <position position="190"/>
    </location>
</feature>
<proteinExistence type="predicted"/>
<keyword evidence="3" id="KW-1185">Reference proteome</keyword>
<dbReference type="InterPro" id="IPR023210">
    <property type="entry name" value="NADP_OxRdtase_dom"/>
</dbReference>
<feature type="domain" description="NADP-dependent oxidoreductase" evidence="1">
    <location>
        <begin position="15"/>
        <end position="190"/>
    </location>
</feature>
<evidence type="ECO:0000259" key="1">
    <source>
        <dbReference type="Pfam" id="PF00248"/>
    </source>
</evidence>
<dbReference type="RefSeq" id="WP_088709601.1">
    <property type="nucleotide sequence ID" value="NZ_LSTO01000001.1"/>
</dbReference>
<accession>A0A254TJL3</accession>
<dbReference type="SUPFAM" id="SSF51430">
    <property type="entry name" value="NAD(P)-linked oxidoreductase"/>
    <property type="match status" value="1"/>
</dbReference>
<dbReference type="PANTHER" id="PTHR43638:SF3">
    <property type="entry name" value="ALDEHYDE REDUCTASE"/>
    <property type="match status" value="1"/>
</dbReference>
<dbReference type="PANTHER" id="PTHR43638">
    <property type="entry name" value="OXIDOREDUCTASE, ALDO/KETO REDUCTASE FAMILY PROTEIN"/>
    <property type="match status" value="1"/>
</dbReference>
<organism evidence="2 3">
    <name type="scientific">Noviherbaspirillum denitrificans</name>
    <dbReference type="NCBI Taxonomy" id="1968433"/>
    <lineage>
        <taxon>Bacteria</taxon>
        <taxon>Pseudomonadati</taxon>
        <taxon>Pseudomonadota</taxon>
        <taxon>Betaproteobacteria</taxon>
        <taxon>Burkholderiales</taxon>
        <taxon>Oxalobacteraceae</taxon>
        <taxon>Noviherbaspirillum</taxon>
    </lineage>
</organism>
<dbReference type="InterPro" id="IPR036812">
    <property type="entry name" value="NAD(P)_OxRdtase_dom_sf"/>
</dbReference>
<dbReference type="OrthoDB" id="9772407at2"/>
<dbReference type="AlphaFoldDB" id="A0A254TJL3"/>
<dbReference type="GO" id="GO:0016491">
    <property type="term" value="F:oxidoreductase activity"/>
    <property type="evidence" value="ECO:0007669"/>
    <property type="project" value="InterPro"/>
</dbReference>
<reference evidence="2 3" key="1">
    <citation type="submission" date="2016-02" db="EMBL/GenBank/DDBJ databases">
        <authorList>
            <person name="Wen L."/>
            <person name="He K."/>
            <person name="Yang H."/>
        </authorList>
    </citation>
    <scope>NUCLEOTIDE SEQUENCE [LARGE SCALE GENOMIC DNA]</scope>
    <source>
        <strain evidence="2 3">TSA40</strain>
    </source>
</reference>
<dbReference type="InterPro" id="IPR020471">
    <property type="entry name" value="AKR"/>
</dbReference>
<dbReference type="EMBL" id="LSTO01000001">
    <property type="protein sequence ID" value="OWW22764.1"/>
    <property type="molecule type" value="Genomic_DNA"/>
</dbReference>
<comment type="caution">
    <text evidence="2">The sequence shown here is derived from an EMBL/GenBank/DDBJ whole genome shotgun (WGS) entry which is preliminary data.</text>
</comment>
<protein>
    <recommendedName>
        <fullName evidence="1">NADP-dependent oxidoreductase domain-containing protein</fullName>
    </recommendedName>
</protein>
<gene>
    <name evidence="2" type="ORF">AYR66_09185</name>
</gene>
<dbReference type="Pfam" id="PF00248">
    <property type="entry name" value="Aldo_ket_red"/>
    <property type="match status" value="1"/>
</dbReference>